<dbReference type="EMBL" id="JACIBY010000002">
    <property type="protein sequence ID" value="MBB3837420.1"/>
    <property type="molecule type" value="Genomic_DNA"/>
</dbReference>
<organism evidence="3 4">
    <name type="scientific">Runella defluvii</name>
    <dbReference type="NCBI Taxonomy" id="370973"/>
    <lineage>
        <taxon>Bacteria</taxon>
        <taxon>Pseudomonadati</taxon>
        <taxon>Bacteroidota</taxon>
        <taxon>Cytophagia</taxon>
        <taxon>Cytophagales</taxon>
        <taxon>Spirosomataceae</taxon>
        <taxon>Runella</taxon>
    </lineage>
</organism>
<gene>
    <name evidence="3" type="ORF">FHS57_001414</name>
</gene>
<evidence type="ECO:0000259" key="2">
    <source>
        <dbReference type="Pfam" id="PF06580"/>
    </source>
</evidence>
<evidence type="ECO:0000256" key="1">
    <source>
        <dbReference type="SAM" id="Phobius"/>
    </source>
</evidence>
<proteinExistence type="predicted"/>
<feature type="transmembrane region" description="Helical" evidence="1">
    <location>
        <begin position="9"/>
        <end position="28"/>
    </location>
</feature>
<feature type="transmembrane region" description="Helical" evidence="1">
    <location>
        <begin position="245"/>
        <end position="266"/>
    </location>
</feature>
<feature type="transmembrane region" description="Helical" evidence="1">
    <location>
        <begin position="286"/>
        <end position="307"/>
    </location>
</feature>
<dbReference type="SUPFAM" id="SSF55874">
    <property type="entry name" value="ATPase domain of HSP90 chaperone/DNA topoisomerase II/histidine kinase"/>
    <property type="match status" value="1"/>
</dbReference>
<dbReference type="Proteomes" id="UP000541352">
    <property type="component" value="Unassembled WGS sequence"/>
</dbReference>
<dbReference type="InterPro" id="IPR036890">
    <property type="entry name" value="HATPase_C_sf"/>
</dbReference>
<feature type="transmembrane region" description="Helical" evidence="1">
    <location>
        <begin position="141"/>
        <end position="159"/>
    </location>
</feature>
<dbReference type="InterPro" id="IPR010559">
    <property type="entry name" value="Sig_transdc_His_kin_internal"/>
</dbReference>
<dbReference type="GO" id="GO:0000155">
    <property type="term" value="F:phosphorelay sensor kinase activity"/>
    <property type="evidence" value="ECO:0007669"/>
    <property type="project" value="InterPro"/>
</dbReference>
<name>A0A7W6EPB6_9BACT</name>
<dbReference type="PANTHER" id="PTHR34220">
    <property type="entry name" value="SENSOR HISTIDINE KINASE YPDA"/>
    <property type="match status" value="1"/>
</dbReference>
<dbReference type="Pfam" id="PF06580">
    <property type="entry name" value="His_kinase"/>
    <property type="match status" value="1"/>
</dbReference>
<evidence type="ECO:0000313" key="4">
    <source>
        <dbReference type="Proteomes" id="UP000541352"/>
    </source>
</evidence>
<dbReference type="InterPro" id="IPR050640">
    <property type="entry name" value="Bact_2-comp_sensor_kinase"/>
</dbReference>
<sequence>MTIERFRTFELWGISLLTAIYLLIAVSTDYSQYINVLRIINADEEHRIFLSYNWWTNGFLPFLNIGLGVWSCWFIQSQYVVRLWQRDEQLKALLACTAAGFLLLAGVWSYLFLHDELVFRHDKNYNIIGAKLYNLFRLRNVAMISSGLFLSTSIYTVLSQLYQWVLQHQPEEENALTYQIIKEGSILALVGFVAFASFQILTNDMFIIPGFMWVLGSFLHAYLYHHHFIRWRGFRFYRYPESRAAIQKVLLLFGASLVVSLIGNLVHILFKIYHPYVVFPVQVEGVFMLALVAWIGAIVVTIMRQLMVKPLETSLNRNQAELSALRAQINPHFLFNAMNTLYATSIEENAERTSQGIQQLSDMMRFMMHENNQDQIDIRQEVQYLRNYVDLQRLRISESDKFELKIELDDSLCLRSVAPMMLIPFVENAFKHGVSLRNHSWIFVKLHCDTEKLHFTVNNSLHPRNDQDPEKYSSGIGLVNVRKRLELLYPNRHHLLIHQTEKEFSVSLEIAINSKKIRTKKPSRIAGLFSFLA</sequence>
<keyword evidence="4" id="KW-1185">Reference proteome</keyword>
<feature type="transmembrane region" description="Helical" evidence="1">
    <location>
        <begin position="180"/>
        <end position="200"/>
    </location>
</feature>
<feature type="transmembrane region" description="Helical" evidence="1">
    <location>
        <begin position="59"/>
        <end position="81"/>
    </location>
</feature>
<evidence type="ECO:0000313" key="3">
    <source>
        <dbReference type="EMBL" id="MBB3837420.1"/>
    </source>
</evidence>
<dbReference type="RefSeq" id="WP_183972138.1">
    <property type="nucleotide sequence ID" value="NZ_JACIBY010000002.1"/>
</dbReference>
<keyword evidence="3" id="KW-0418">Kinase</keyword>
<protein>
    <submittedName>
        <fullName evidence="3">Two-component sensor histidine kinase</fullName>
    </submittedName>
</protein>
<comment type="caution">
    <text evidence="3">The sequence shown here is derived from an EMBL/GenBank/DDBJ whole genome shotgun (WGS) entry which is preliminary data.</text>
</comment>
<keyword evidence="1" id="KW-0812">Transmembrane</keyword>
<reference evidence="3 4" key="1">
    <citation type="submission" date="2020-08" db="EMBL/GenBank/DDBJ databases">
        <title>Genomic Encyclopedia of Type Strains, Phase IV (KMG-IV): sequencing the most valuable type-strain genomes for metagenomic binning, comparative biology and taxonomic classification.</title>
        <authorList>
            <person name="Goeker M."/>
        </authorList>
    </citation>
    <scope>NUCLEOTIDE SEQUENCE [LARGE SCALE GENOMIC DNA]</scope>
    <source>
        <strain evidence="3 4">DSM 17976</strain>
    </source>
</reference>
<accession>A0A7W6EPB6</accession>
<feature type="domain" description="Signal transduction histidine kinase internal region" evidence="2">
    <location>
        <begin position="320"/>
        <end position="398"/>
    </location>
</feature>
<dbReference type="AlphaFoldDB" id="A0A7W6EPB6"/>
<keyword evidence="1" id="KW-0472">Membrane</keyword>
<feature type="transmembrane region" description="Helical" evidence="1">
    <location>
        <begin position="93"/>
        <end position="113"/>
    </location>
</feature>
<keyword evidence="1" id="KW-1133">Transmembrane helix</keyword>
<feature type="transmembrane region" description="Helical" evidence="1">
    <location>
        <begin position="206"/>
        <end position="224"/>
    </location>
</feature>
<keyword evidence="3" id="KW-0808">Transferase</keyword>
<dbReference type="GO" id="GO:0016020">
    <property type="term" value="C:membrane"/>
    <property type="evidence" value="ECO:0007669"/>
    <property type="project" value="InterPro"/>
</dbReference>
<dbReference type="PANTHER" id="PTHR34220:SF7">
    <property type="entry name" value="SENSOR HISTIDINE KINASE YPDA"/>
    <property type="match status" value="1"/>
</dbReference>
<dbReference type="Gene3D" id="3.30.565.10">
    <property type="entry name" value="Histidine kinase-like ATPase, C-terminal domain"/>
    <property type="match status" value="1"/>
</dbReference>